<evidence type="ECO:0000256" key="6">
    <source>
        <dbReference type="ARBA" id="ARBA00022741"/>
    </source>
</evidence>
<dbReference type="EC" id="2.7.4.22" evidence="11"/>
<dbReference type="InterPro" id="IPR036393">
    <property type="entry name" value="AceGlu_kinase-like_sf"/>
</dbReference>
<comment type="catalytic activity">
    <reaction evidence="10 11">
        <text>UMP + ATP = UDP + ADP</text>
        <dbReference type="Rhea" id="RHEA:24400"/>
        <dbReference type="ChEBI" id="CHEBI:30616"/>
        <dbReference type="ChEBI" id="CHEBI:57865"/>
        <dbReference type="ChEBI" id="CHEBI:58223"/>
        <dbReference type="ChEBI" id="CHEBI:456216"/>
        <dbReference type="EC" id="2.7.4.22"/>
    </reaction>
</comment>
<keyword evidence="4 11" id="KW-0963">Cytoplasm</keyword>
<dbReference type="HAMAP" id="MF_01220_B">
    <property type="entry name" value="PyrH_B"/>
    <property type="match status" value="1"/>
</dbReference>
<dbReference type="PIRSF" id="PIRSF005650">
    <property type="entry name" value="Uridylate_kin"/>
    <property type="match status" value="1"/>
</dbReference>
<dbReference type="Proteomes" id="UP001213907">
    <property type="component" value="Chromosome"/>
</dbReference>
<keyword evidence="14" id="KW-1185">Reference proteome</keyword>
<keyword evidence="7 11" id="KW-0418">Kinase</keyword>
<dbReference type="InterPro" id="IPR011817">
    <property type="entry name" value="Uridylate_kinase"/>
</dbReference>
<evidence type="ECO:0000256" key="3">
    <source>
        <dbReference type="ARBA" id="ARBA00007614"/>
    </source>
</evidence>
<comment type="subunit">
    <text evidence="11">Homohexamer.</text>
</comment>
<dbReference type="RefSeq" id="WP_275248574.1">
    <property type="nucleotide sequence ID" value="NZ_BAABDX010000001.1"/>
</dbReference>
<feature type="binding site" evidence="11">
    <location>
        <position position="163"/>
    </location>
    <ligand>
        <name>ATP</name>
        <dbReference type="ChEBI" id="CHEBI:30616"/>
    </ligand>
</feature>
<feature type="binding site" evidence="11">
    <location>
        <position position="168"/>
    </location>
    <ligand>
        <name>ATP</name>
        <dbReference type="ChEBI" id="CHEBI:30616"/>
    </ligand>
</feature>
<evidence type="ECO:0000256" key="4">
    <source>
        <dbReference type="ARBA" id="ARBA00022490"/>
    </source>
</evidence>
<comment type="activity regulation">
    <text evidence="11">Inhibited by UTP.</text>
</comment>
<keyword evidence="5 11" id="KW-0808">Transferase</keyword>
<dbReference type="Pfam" id="PF00696">
    <property type="entry name" value="AA_kinase"/>
    <property type="match status" value="1"/>
</dbReference>
<evidence type="ECO:0000256" key="9">
    <source>
        <dbReference type="ARBA" id="ARBA00022975"/>
    </source>
</evidence>
<sequence length="238" mass="24886">MGEPLYRRVVVKLSGEYLAGSQPFGIDQPTLDRVAADLIAAVERGIQVAVVVGGGNIFRGVDVSSRGVSRPTGDTMGMLATVMNCLALESALERKGQSARTLCALAMPQVCELFTRKAALRYLADGRIVLFAGGTGNPFFTTDTTAVLRASEIGAQAVLKATNVDGVYSADPKVDKTAKRFERLTHSQAIEGGYKVMDATAFALARENSLPIIVFSIAESGSIGAILDGTGNGTIVAG</sequence>
<feature type="binding site" evidence="11">
    <location>
        <position position="55"/>
    </location>
    <ligand>
        <name>ATP</name>
        <dbReference type="ChEBI" id="CHEBI:30616"/>
    </ligand>
</feature>
<evidence type="ECO:0000256" key="10">
    <source>
        <dbReference type="ARBA" id="ARBA00047767"/>
    </source>
</evidence>
<evidence type="ECO:0000313" key="13">
    <source>
        <dbReference type="EMBL" id="WEF53061.1"/>
    </source>
</evidence>
<feature type="binding site" evidence="11">
    <location>
        <position position="162"/>
    </location>
    <ligand>
        <name>ATP</name>
        <dbReference type="ChEBI" id="CHEBI:30616"/>
    </ligand>
</feature>
<dbReference type="NCBIfam" id="TIGR02075">
    <property type="entry name" value="pyrH_bact"/>
    <property type="match status" value="1"/>
</dbReference>
<evidence type="ECO:0000256" key="1">
    <source>
        <dbReference type="ARBA" id="ARBA00004496"/>
    </source>
</evidence>
<keyword evidence="8 11" id="KW-0067">ATP-binding</keyword>
<dbReference type="GO" id="GO:0033862">
    <property type="term" value="F:UMP kinase activity"/>
    <property type="evidence" value="ECO:0007669"/>
    <property type="project" value="UniProtKB-EC"/>
</dbReference>
<dbReference type="EMBL" id="CP113162">
    <property type="protein sequence ID" value="WEF53061.1"/>
    <property type="molecule type" value="Genomic_DNA"/>
</dbReference>
<evidence type="ECO:0000256" key="7">
    <source>
        <dbReference type="ARBA" id="ARBA00022777"/>
    </source>
</evidence>
<gene>
    <name evidence="11 13" type="primary">pyrH</name>
    <name evidence="13" type="ORF">AFIC_001583</name>
</gene>
<comment type="similarity">
    <text evidence="3 11">Belongs to the UMP kinase family.</text>
</comment>
<evidence type="ECO:0000259" key="12">
    <source>
        <dbReference type="Pfam" id="PF00696"/>
    </source>
</evidence>
<proteinExistence type="inferred from homology"/>
<comment type="pathway">
    <text evidence="2 11">Pyrimidine metabolism; CTP biosynthesis via de novo pathway; UDP from UMP (UMPK route): step 1/1.</text>
</comment>
<evidence type="ECO:0000256" key="11">
    <source>
        <dbReference type="HAMAP-Rule" id="MF_01220"/>
    </source>
</evidence>
<keyword evidence="6 11" id="KW-0547">Nucleotide-binding</keyword>
<evidence type="ECO:0000256" key="8">
    <source>
        <dbReference type="ARBA" id="ARBA00022840"/>
    </source>
</evidence>
<dbReference type="PANTHER" id="PTHR42833">
    <property type="entry name" value="URIDYLATE KINASE"/>
    <property type="match status" value="1"/>
</dbReference>
<reference evidence="13 14" key="1">
    <citation type="submission" date="2022-11" db="EMBL/GenBank/DDBJ databases">
        <authorList>
            <person name="Siebert D."/>
            <person name="Busche T."/>
            <person name="Saydam E."/>
            <person name="Kalinowski J."/>
            <person name="Ruckert C."/>
            <person name="Blombach B."/>
        </authorList>
    </citation>
    <scope>NUCLEOTIDE SEQUENCE [LARGE SCALE GENOMIC DNA]</scope>
    <source>
        <strain evidence="13 14">DSM 1083</strain>
    </source>
</reference>
<feature type="domain" description="Aspartate/glutamate/uridylate kinase" evidence="12">
    <location>
        <begin position="8"/>
        <end position="216"/>
    </location>
</feature>
<accession>A0ABY8BVW3</accession>
<feature type="binding site" evidence="11">
    <location>
        <position position="171"/>
    </location>
    <ligand>
        <name>ATP</name>
        <dbReference type="ChEBI" id="CHEBI:30616"/>
    </ligand>
</feature>
<feature type="binding site" evidence="11">
    <location>
        <position position="54"/>
    </location>
    <ligand>
        <name>UMP</name>
        <dbReference type="ChEBI" id="CHEBI:57865"/>
    </ligand>
</feature>
<feature type="binding site" evidence="11">
    <location>
        <position position="59"/>
    </location>
    <ligand>
        <name>ATP</name>
        <dbReference type="ChEBI" id="CHEBI:30616"/>
    </ligand>
</feature>
<feature type="binding site" evidence="11">
    <location>
        <position position="74"/>
    </location>
    <ligand>
        <name>UMP</name>
        <dbReference type="ChEBI" id="CHEBI:57865"/>
    </ligand>
</feature>
<name>A0ABY8BVW3_AFICR</name>
<dbReference type="CDD" id="cd04254">
    <property type="entry name" value="AAK_UMPK-PyrH-Ec"/>
    <property type="match status" value="1"/>
</dbReference>
<protein>
    <recommendedName>
        <fullName evidence="11">Uridylate kinase</fullName>
        <shortName evidence="11">UK</shortName>
        <ecNumber evidence="11">2.7.4.22</ecNumber>
    </recommendedName>
    <alternativeName>
        <fullName evidence="11">Uridine monophosphate kinase</fullName>
        <shortName evidence="11">UMP kinase</shortName>
        <shortName evidence="11">UMPK</shortName>
    </alternativeName>
</protein>
<comment type="caution">
    <text evidence="11">Lacks conserved residue(s) required for the propagation of feature annotation.</text>
</comment>
<organism evidence="13 14">
    <name type="scientific">Afipia carboxydohydrogena</name>
    <name type="common">Pseudomonas carboxydohydrogena</name>
    <dbReference type="NCBI Taxonomy" id="290"/>
    <lineage>
        <taxon>Bacteria</taxon>
        <taxon>Pseudomonadati</taxon>
        <taxon>Pseudomonadota</taxon>
        <taxon>Alphaproteobacteria</taxon>
        <taxon>Hyphomicrobiales</taxon>
        <taxon>Nitrobacteraceae</taxon>
        <taxon>Afipia</taxon>
    </lineage>
</organism>
<dbReference type="SUPFAM" id="SSF53633">
    <property type="entry name" value="Carbamate kinase-like"/>
    <property type="match status" value="1"/>
</dbReference>
<dbReference type="PANTHER" id="PTHR42833:SF4">
    <property type="entry name" value="URIDYLATE KINASE PUMPKIN, CHLOROPLASTIC"/>
    <property type="match status" value="1"/>
</dbReference>
<comment type="subcellular location">
    <subcellularLocation>
        <location evidence="1 11">Cytoplasm</location>
    </subcellularLocation>
</comment>
<dbReference type="InterPro" id="IPR015963">
    <property type="entry name" value="Uridylate_kinase_bac"/>
</dbReference>
<evidence type="ECO:0000313" key="14">
    <source>
        <dbReference type="Proteomes" id="UP001213907"/>
    </source>
</evidence>
<evidence type="ECO:0000256" key="5">
    <source>
        <dbReference type="ARBA" id="ARBA00022679"/>
    </source>
</evidence>
<feature type="binding site" evidence="11">
    <location>
        <begin position="12"/>
        <end position="15"/>
    </location>
    <ligand>
        <name>ATP</name>
        <dbReference type="ChEBI" id="CHEBI:30616"/>
    </ligand>
</feature>
<dbReference type="InterPro" id="IPR001048">
    <property type="entry name" value="Asp/Glu/Uridylate_kinase"/>
</dbReference>
<keyword evidence="9 11" id="KW-0665">Pyrimidine biosynthesis</keyword>
<dbReference type="Gene3D" id="3.40.1160.10">
    <property type="entry name" value="Acetylglutamate kinase-like"/>
    <property type="match status" value="1"/>
</dbReference>
<evidence type="ECO:0000256" key="2">
    <source>
        <dbReference type="ARBA" id="ARBA00004791"/>
    </source>
</evidence>
<comment type="function">
    <text evidence="11">Catalyzes the reversible phosphorylation of UMP to UDP.</text>
</comment>
<feature type="binding site" evidence="11">
    <location>
        <begin position="135"/>
        <end position="142"/>
    </location>
    <ligand>
        <name>UMP</name>
        <dbReference type="ChEBI" id="CHEBI:57865"/>
    </ligand>
</feature>